<dbReference type="SMART" id="SM00156">
    <property type="entry name" value="PP2Ac"/>
    <property type="match status" value="1"/>
</dbReference>
<keyword evidence="1" id="KW-0378">Hydrolase</keyword>
<dbReference type="EMBL" id="CYKH01000904">
    <property type="protein sequence ID" value="CUG62905.1"/>
    <property type="molecule type" value="Genomic_DNA"/>
</dbReference>
<dbReference type="Gene3D" id="3.60.21.10">
    <property type="match status" value="1"/>
</dbReference>
<dbReference type="PROSITE" id="PS00125">
    <property type="entry name" value="SER_THR_PHOSPHATASE"/>
    <property type="match status" value="1"/>
</dbReference>
<name>A0A0S4J323_BODSA</name>
<dbReference type="GO" id="GO:0005737">
    <property type="term" value="C:cytoplasm"/>
    <property type="evidence" value="ECO:0007669"/>
    <property type="project" value="TreeGrafter"/>
</dbReference>
<dbReference type="Proteomes" id="UP000051952">
    <property type="component" value="Unassembled WGS sequence"/>
</dbReference>
<dbReference type="EC" id="3.1.3.16" evidence="1"/>
<evidence type="ECO:0000313" key="4">
    <source>
        <dbReference type="EMBL" id="CUG62905.1"/>
    </source>
</evidence>
<dbReference type="InterPro" id="IPR029052">
    <property type="entry name" value="Metallo-depent_PP-like"/>
</dbReference>
<proteinExistence type="inferred from homology"/>
<reference evidence="5" key="1">
    <citation type="submission" date="2015-09" db="EMBL/GenBank/DDBJ databases">
        <authorList>
            <consortium name="Pathogen Informatics"/>
        </authorList>
    </citation>
    <scope>NUCLEOTIDE SEQUENCE [LARGE SCALE GENOMIC DNA]</scope>
    <source>
        <strain evidence="5">Lake Konstanz</strain>
    </source>
</reference>
<dbReference type="PANTHER" id="PTHR11668">
    <property type="entry name" value="SERINE/THREONINE PROTEIN PHOSPHATASE"/>
    <property type="match status" value="1"/>
</dbReference>
<evidence type="ECO:0000256" key="1">
    <source>
        <dbReference type="RuleBase" id="RU004273"/>
    </source>
</evidence>
<dbReference type="InterPro" id="IPR050341">
    <property type="entry name" value="PP1_catalytic_subunit"/>
</dbReference>
<dbReference type="InterPro" id="IPR006186">
    <property type="entry name" value="Ser/Thr-sp_prot-phosphatase"/>
</dbReference>
<sequence>MAARSPTSALPEPFSTTRFHLMIQFHEIFRRCLDAIPIHMREHELQQVRTYLEQLLSPPWPNDIPPAAVPEGWEAVAEVINNTGSNRLRLQRHDELVCFVSEALLEAEDDMVLSIASSLTGNKALLQDNLGDMMSPSSPNSRRRFLRRRSKVASDNTDTPEEMDTLVRDTVEDIYNQLLDTDTLPTEGDLCFLMEHATQLFAREPNVVTVPTPAVLVGDVHGQLKDLKERIIGNGGALGSKSYLFLGDYVDRGEASLHCIALLVAAKVMFPDKVFLIRGNHESRGTNGCYGFLNECHAKFPRITSDEEDDFEGEATSSTQRQQQQGGVLAFGLGPHPLWDTCNKMFDQLPIAAIVGSKIFCVHGGLSPRAHHLAQIIACRRHRDVSTGGILADLTWSDPCSEMDGFCPNHRGCGQLFGEDTTKEFLETSGLEFICRAHQCVRSGYLWTHGDKVLTLFSAPNYCGQGNDGAIMTVEPDGTHEFITYRSALSWDDNELDDCELDPEAATAAGTTAPGEKREEAEVVASPTASHPITPPPKIIPMIFRSPPPLEGGALHASIQSGASFPTAPREIEDDGL</sequence>
<organism evidence="4 5">
    <name type="scientific">Bodo saltans</name>
    <name type="common">Flagellated protozoan</name>
    <dbReference type="NCBI Taxonomy" id="75058"/>
    <lineage>
        <taxon>Eukaryota</taxon>
        <taxon>Discoba</taxon>
        <taxon>Euglenozoa</taxon>
        <taxon>Kinetoplastea</taxon>
        <taxon>Metakinetoplastina</taxon>
        <taxon>Eubodonida</taxon>
        <taxon>Bodonidae</taxon>
        <taxon>Bodo</taxon>
    </lineage>
</organism>
<dbReference type="SUPFAM" id="SSF56300">
    <property type="entry name" value="Metallo-dependent phosphatases"/>
    <property type="match status" value="1"/>
</dbReference>
<evidence type="ECO:0000256" key="2">
    <source>
        <dbReference type="SAM" id="MobiDB-lite"/>
    </source>
</evidence>
<accession>A0A0S4J323</accession>
<feature type="region of interest" description="Disordered" evidence="2">
    <location>
        <begin position="506"/>
        <end position="577"/>
    </location>
</feature>
<evidence type="ECO:0000259" key="3">
    <source>
        <dbReference type="PROSITE" id="PS00125"/>
    </source>
</evidence>
<gene>
    <name evidence="4" type="ORF">BSAL_82210</name>
</gene>
<dbReference type="InterPro" id="IPR004843">
    <property type="entry name" value="Calcineurin-like_PHP"/>
</dbReference>
<dbReference type="Pfam" id="PF00149">
    <property type="entry name" value="Metallophos"/>
    <property type="match status" value="1"/>
</dbReference>
<keyword evidence="5" id="KW-1185">Reference proteome</keyword>
<dbReference type="GO" id="GO:0004722">
    <property type="term" value="F:protein serine/threonine phosphatase activity"/>
    <property type="evidence" value="ECO:0007669"/>
    <property type="project" value="UniProtKB-EC"/>
</dbReference>
<evidence type="ECO:0000313" key="5">
    <source>
        <dbReference type="Proteomes" id="UP000051952"/>
    </source>
</evidence>
<protein>
    <recommendedName>
        <fullName evidence="1">Serine/threonine-protein phosphatase</fullName>
        <ecNumber evidence="1">3.1.3.16</ecNumber>
    </recommendedName>
</protein>
<comment type="similarity">
    <text evidence="1">Belongs to the PPP phosphatase family.</text>
</comment>
<comment type="catalytic activity">
    <reaction evidence="1">
        <text>O-phospho-L-threonyl-[protein] + H2O = L-threonyl-[protein] + phosphate</text>
        <dbReference type="Rhea" id="RHEA:47004"/>
        <dbReference type="Rhea" id="RHEA-COMP:11060"/>
        <dbReference type="Rhea" id="RHEA-COMP:11605"/>
        <dbReference type="ChEBI" id="CHEBI:15377"/>
        <dbReference type="ChEBI" id="CHEBI:30013"/>
        <dbReference type="ChEBI" id="CHEBI:43474"/>
        <dbReference type="ChEBI" id="CHEBI:61977"/>
        <dbReference type="EC" id="3.1.3.16"/>
    </reaction>
</comment>
<feature type="domain" description="Serine/threonine specific protein phosphatases" evidence="3">
    <location>
        <begin position="277"/>
        <end position="282"/>
    </location>
</feature>
<dbReference type="AlphaFoldDB" id="A0A0S4J323"/>
<dbReference type="PRINTS" id="PR00114">
    <property type="entry name" value="STPHPHTASE"/>
</dbReference>
<dbReference type="VEuPathDB" id="TriTrypDB:BSAL_82210"/>
<dbReference type="GO" id="GO:0005634">
    <property type="term" value="C:nucleus"/>
    <property type="evidence" value="ECO:0007669"/>
    <property type="project" value="TreeGrafter"/>
</dbReference>
<dbReference type="PANTHER" id="PTHR11668:SF514">
    <property type="entry name" value="SERINE_THREONINE-PROTEIN PHOSPHATASE"/>
    <property type="match status" value="1"/>
</dbReference>